<keyword evidence="6" id="KW-0915">Sodium</keyword>
<comment type="caution">
    <text evidence="13">The sequence shown here is derived from an EMBL/GenBank/DDBJ whole genome shotgun (WGS) entry which is preliminary data.</text>
</comment>
<comment type="similarity">
    <text evidence="11">Belongs to the amiloride-sensitive sodium channel (TC 1.A.6) family.</text>
</comment>
<feature type="transmembrane region" description="Helical" evidence="12">
    <location>
        <begin position="29"/>
        <end position="47"/>
    </location>
</feature>
<dbReference type="PRINTS" id="PR01078">
    <property type="entry name" value="AMINACHANNEL"/>
</dbReference>
<gene>
    <name evidence="13" type="ORF">CUNI_LOCUS10722</name>
</gene>
<evidence type="ECO:0000256" key="8">
    <source>
        <dbReference type="ARBA" id="ARBA00023136"/>
    </source>
</evidence>
<keyword evidence="9 11" id="KW-0739">Sodium transport</keyword>
<dbReference type="OrthoDB" id="6021021at2759"/>
<organism evidence="13 14">
    <name type="scientific">Candidula unifasciata</name>
    <dbReference type="NCBI Taxonomy" id="100452"/>
    <lineage>
        <taxon>Eukaryota</taxon>
        <taxon>Metazoa</taxon>
        <taxon>Spiralia</taxon>
        <taxon>Lophotrochozoa</taxon>
        <taxon>Mollusca</taxon>
        <taxon>Gastropoda</taxon>
        <taxon>Heterobranchia</taxon>
        <taxon>Euthyneura</taxon>
        <taxon>Panpulmonata</taxon>
        <taxon>Eupulmonata</taxon>
        <taxon>Stylommatophora</taxon>
        <taxon>Helicina</taxon>
        <taxon>Helicoidea</taxon>
        <taxon>Geomitridae</taxon>
        <taxon>Candidula</taxon>
    </lineage>
</organism>
<proteinExistence type="inferred from homology"/>
<dbReference type="Gene3D" id="2.60.470.10">
    <property type="entry name" value="Acid-sensing ion channels like domains"/>
    <property type="match status" value="1"/>
</dbReference>
<dbReference type="EMBL" id="CAJHNH020001972">
    <property type="protein sequence ID" value="CAG5125164.1"/>
    <property type="molecule type" value="Genomic_DNA"/>
</dbReference>
<dbReference type="Pfam" id="PF00858">
    <property type="entry name" value="ASC"/>
    <property type="match status" value="1"/>
</dbReference>
<keyword evidence="2 11" id="KW-0813">Transport</keyword>
<evidence type="ECO:0000256" key="9">
    <source>
        <dbReference type="ARBA" id="ARBA00023201"/>
    </source>
</evidence>
<evidence type="ECO:0000256" key="3">
    <source>
        <dbReference type="ARBA" id="ARBA00022461"/>
    </source>
</evidence>
<evidence type="ECO:0000256" key="12">
    <source>
        <dbReference type="SAM" id="Phobius"/>
    </source>
</evidence>
<evidence type="ECO:0000256" key="5">
    <source>
        <dbReference type="ARBA" id="ARBA00022989"/>
    </source>
</evidence>
<evidence type="ECO:0000256" key="11">
    <source>
        <dbReference type="RuleBase" id="RU000679"/>
    </source>
</evidence>
<evidence type="ECO:0000256" key="10">
    <source>
        <dbReference type="ARBA" id="ARBA00023303"/>
    </source>
</evidence>
<dbReference type="InterPro" id="IPR001873">
    <property type="entry name" value="ENaC"/>
</dbReference>
<keyword evidence="7 11" id="KW-0406">Ion transport</keyword>
<keyword evidence="14" id="KW-1185">Reference proteome</keyword>
<evidence type="ECO:0000256" key="1">
    <source>
        <dbReference type="ARBA" id="ARBA00004141"/>
    </source>
</evidence>
<evidence type="ECO:0000256" key="2">
    <source>
        <dbReference type="ARBA" id="ARBA00022448"/>
    </source>
</evidence>
<dbReference type="PANTHER" id="PTHR11690:SF248">
    <property type="entry name" value="PICKPOCKET 17, ISOFORM A"/>
    <property type="match status" value="1"/>
</dbReference>
<reference evidence="13" key="1">
    <citation type="submission" date="2021-04" db="EMBL/GenBank/DDBJ databases">
        <authorList>
            <consortium name="Molecular Ecology Group"/>
        </authorList>
    </citation>
    <scope>NUCLEOTIDE SEQUENCE</scope>
</reference>
<dbReference type="Gene3D" id="1.10.287.770">
    <property type="entry name" value="YojJ-like"/>
    <property type="match status" value="1"/>
</dbReference>
<sequence length="463" mass="52821">MELYKKFSENTTMHGLGRVFASRNPCKRVVWLVMVVSVLTIAIFQLVDLVSDFYTYPVTTLVKIKHETKATFPAITICNVNRKKRSVTPEFEEPIEFWEVSGFESYEHEAAVNAMMKMLSMSDEDSSAHQISDMLVKCLINKHVCSMDNFTEHSTTTYGNCYTFATEDPKSMYTTKAGPESGLILELDIEHRDYIYLSPTAGLKVIVHGHDERPFPEDGGILAHPGVTTSIGIKKNKHMAQLTLFSGEQYSYTENACRKSCFQLAMYKRCRCCDEDLPCDDDALFKMAGINPEKGQTVPYCEMDSETVECMIQIEEDYLTDGLNCFTRCLPACDKTTFEKVVSTALWPSDPYLDFVLHKINETVLKNMTFTTKLALKRFIQTNFLRLEIYFDSLDVVEFNTQPKYDWSMLFGDVGGQLGLWLGCSLLTAMEVIEVFIDTLLFWMPCKNMRSTTTHKISLENKV</sequence>
<protein>
    <submittedName>
        <fullName evidence="13">Uncharacterized protein</fullName>
    </submittedName>
</protein>
<name>A0A8S3Z6Q1_9EUPU</name>
<evidence type="ECO:0000256" key="4">
    <source>
        <dbReference type="ARBA" id="ARBA00022692"/>
    </source>
</evidence>
<evidence type="ECO:0000313" key="14">
    <source>
        <dbReference type="Proteomes" id="UP000678393"/>
    </source>
</evidence>
<dbReference type="Proteomes" id="UP000678393">
    <property type="component" value="Unassembled WGS sequence"/>
</dbReference>
<dbReference type="GO" id="GO:0005886">
    <property type="term" value="C:plasma membrane"/>
    <property type="evidence" value="ECO:0007669"/>
    <property type="project" value="TreeGrafter"/>
</dbReference>
<keyword evidence="8 12" id="KW-0472">Membrane</keyword>
<dbReference type="AlphaFoldDB" id="A0A8S3Z6Q1"/>
<keyword evidence="10 11" id="KW-0407">Ion channel</keyword>
<evidence type="ECO:0000313" key="13">
    <source>
        <dbReference type="EMBL" id="CAG5125164.1"/>
    </source>
</evidence>
<accession>A0A8S3Z6Q1</accession>
<keyword evidence="3 11" id="KW-0894">Sodium channel</keyword>
<keyword evidence="4 11" id="KW-0812">Transmembrane</keyword>
<comment type="subcellular location">
    <subcellularLocation>
        <location evidence="1">Membrane</location>
        <topology evidence="1">Multi-pass membrane protein</topology>
    </subcellularLocation>
</comment>
<evidence type="ECO:0000256" key="7">
    <source>
        <dbReference type="ARBA" id="ARBA00023065"/>
    </source>
</evidence>
<evidence type="ECO:0000256" key="6">
    <source>
        <dbReference type="ARBA" id="ARBA00023053"/>
    </source>
</evidence>
<dbReference type="PANTHER" id="PTHR11690">
    <property type="entry name" value="AMILORIDE-SENSITIVE SODIUM CHANNEL-RELATED"/>
    <property type="match status" value="1"/>
</dbReference>
<dbReference type="GO" id="GO:0015280">
    <property type="term" value="F:ligand-gated sodium channel activity"/>
    <property type="evidence" value="ECO:0007669"/>
    <property type="project" value="TreeGrafter"/>
</dbReference>
<keyword evidence="5 12" id="KW-1133">Transmembrane helix</keyword>